<feature type="region of interest" description="Disordered" evidence="1">
    <location>
        <begin position="171"/>
        <end position="196"/>
    </location>
</feature>
<reference evidence="2" key="1">
    <citation type="submission" date="2021-06" db="EMBL/GenBank/DDBJ databases">
        <authorList>
            <person name="Kallberg Y."/>
            <person name="Tangrot J."/>
            <person name="Rosling A."/>
        </authorList>
    </citation>
    <scope>NUCLEOTIDE SEQUENCE</scope>
    <source>
        <strain evidence="2">87-6 pot B 2015</strain>
    </source>
</reference>
<protein>
    <submittedName>
        <fullName evidence="2">16549_t:CDS:1</fullName>
    </submittedName>
</protein>
<dbReference type="EMBL" id="CAJVPP010002850">
    <property type="protein sequence ID" value="CAG8613228.1"/>
    <property type="molecule type" value="Genomic_DNA"/>
</dbReference>
<accession>A0A9N9CT01</accession>
<evidence type="ECO:0000313" key="3">
    <source>
        <dbReference type="Proteomes" id="UP000789375"/>
    </source>
</evidence>
<gene>
    <name evidence="2" type="ORF">FMOSSE_LOCUS9576</name>
</gene>
<sequence length="196" mass="21764">MEANAFQPYPGETSFFNALESGKDEIFVEQFSKLTADVNNNSAENQSTPLNPSTTHQMFGKDILHSTTPIDQGNVNIPSINTIAVDNNAWQHQYESKDFTAMIGWNQPPKVIEDEDWGNLPDVNTSVDPNNQFGMTSFLSSDILNLGNANVHQPRIFGSNYLNNLSDNNSRLVSDNNRTETKLTQGFATEDKSTNS</sequence>
<evidence type="ECO:0000313" key="2">
    <source>
        <dbReference type="EMBL" id="CAG8613228.1"/>
    </source>
</evidence>
<keyword evidence="3" id="KW-1185">Reference proteome</keyword>
<name>A0A9N9CT01_FUNMO</name>
<comment type="caution">
    <text evidence="2">The sequence shown here is derived from an EMBL/GenBank/DDBJ whole genome shotgun (WGS) entry which is preliminary data.</text>
</comment>
<proteinExistence type="predicted"/>
<evidence type="ECO:0000256" key="1">
    <source>
        <dbReference type="SAM" id="MobiDB-lite"/>
    </source>
</evidence>
<dbReference type="AlphaFoldDB" id="A0A9N9CT01"/>
<dbReference type="Proteomes" id="UP000789375">
    <property type="component" value="Unassembled WGS sequence"/>
</dbReference>
<organism evidence="2 3">
    <name type="scientific">Funneliformis mosseae</name>
    <name type="common">Endomycorrhizal fungus</name>
    <name type="synonym">Glomus mosseae</name>
    <dbReference type="NCBI Taxonomy" id="27381"/>
    <lineage>
        <taxon>Eukaryota</taxon>
        <taxon>Fungi</taxon>
        <taxon>Fungi incertae sedis</taxon>
        <taxon>Mucoromycota</taxon>
        <taxon>Glomeromycotina</taxon>
        <taxon>Glomeromycetes</taxon>
        <taxon>Glomerales</taxon>
        <taxon>Glomeraceae</taxon>
        <taxon>Funneliformis</taxon>
    </lineage>
</organism>